<dbReference type="InterPro" id="IPR039425">
    <property type="entry name" value="RNA_pol_sigma-70-like"/>
</dbReference>
<keyword evidence="3" id="KW-0731">Sigma factor</keyword>
<dbReference type="Proteomes" id="UP000319040">
    <property type="component" value="Unassembled WGS sequence"/>
</dbReference>
<dbReference type="RefSeq" id="WP_142532759.1">
    <property type="nucleotide sequence ID" value="NZ_FXTB01000003.1"/>
</dbReference>
<name>A0A521CE33_SACCC</name>
<dbReference type="Pfam" id="PF08281">
    <property type="entry name" value="Sigma70_r4_2"/>
    <property type="match status" value="1"/>
</dbReference>
<dbReference type="InterPro" id="IPR013249">
    <property type="entry name" value="RNA_pol_sigma70_r4_t2"/>
</dbReference>
<dbReference type="InterPro" id="IPR007627">
    <property type="entry name" value="RNA_pol_sigma70_r2"/>
</dbReference>
<keyword evidence="8" id="KW-1185">Reference proteome</keyword>
<evidence type="ECO:0000256" key="2">
    <source>
        <dbReference type="ARBA" id="ARBA00023015"/>
    </source>
</evidence>
<dbReference type="EMBL" id="FXTB01000003">
    <property type="protein sequence ID" value="SMO57635.1"/>
    <property type="molecule type" value="Genomic_DNA"/>
</dbReference>
<dbReference type="GO" id="GO:0016987">
    <property type="term" value="F:sigma factor activity"/>
    <property type="evidence" value="ECO:0007669"/>
    <property type="project" value="UniProtKB-KW"/>
</dbReference>
<evidence type="ECO:0000259" key="5">
    <source>
        <dbReference type="Pfam" id="PF04542"/>
    </source>
</evidence>
<evidence type="ECO:0000259" key="6">
    <source>
        <dbReference type="Pfam" id="PF08281"/>
    </source>
</evidence>
<dbReference type="InterPro" id="IPR013325">
    <property type="entry name" value="RNA_pol_sigma_r2"/>
</dbReference>
<sequence length="232" mass="27679">MEKRIDISDELLKRYCKGLCDKNELAWIEEEIKKTPHLKLRVDELNLEIAKEIEMTSFKEFFDFYYPKLMAHACRFIDDDSAKDVVQEVFVNYWEKRKTIQAKNIQAYLYRWVQNNCLNIIRHNNVAGDVLTRIATKRIEAFQLSSDNNESLQNLYTKDIYETIEASLEKLPPRTAEACRLFLFQDLAQKEISEQMDISVRTVETHIYKGFLFLRKDLSDIFFLLFLLYFNK</sequence>
<dbReference type="AlphaFoldDB" id="A0A521CE33"/>
<dbReference type="NCBIfam" id="TIGR02937">
    <property type="entry name" value="sigma70-ECF"/>
    <property type="match status" value="1"/>
</dbReference>
<dbReference type="NCBIfam" id="TIGR02985">
    <property type="entry name" value="Sig70_bacteroi1"/>
    <property type="match status" value="1"/>
</dbReference>
<dbReference type="Pfam" id="PF04542">
    <property type="entry name" value="Sigma70_r2"/>
    <property type="match status" value="1"/>
</dbReference>
<dbReference type="InterPro" id="IPR013324">
    <property type="entry name" value="RNA_pol_sigma_r3/r4-like"/>
</dbReference>
<protein>
    <submittedName>
        <fullName evidence="7">RNA polymerase sigma-70 factor, ECF subfamily</fullName>
    </submittedName>
</protein>
<dbReference type="InterPro" id="IPR014284">
    <property type="entry name" value="RNA_pol_sigma-70_dom"/>
</dbReference>
<accession>A0A521CE33</accession>
<dbReference type="Gene3D" id="1.10.1740.10">
    <property type="match status" value="1"/>
</dbReference>
<dbReference type="Gene3D" id="1.10.10.10">
    <property type="entry name" value="Winged helix-like DNA-binding domain superfamily/Winged helix DNA-binding domain"/>
    <property type="match status" value="1"/>
</dbReference>
<gene>
    <name evidence="7" type="ORF">SAMN06265379_10331</name>
</gene>
<feature type="domain" description="RNA polymerase sigma-70 region 2" evidence="5">
    <location>
        <begin position="65"/>
        <end position="124"/>
    </location>
</feature>
<proteinExistence type="inferred from homology"/>
<evidence type="ECO:0000256" key="1">
    <source>
        <dbReference type="ARBA" id="ARBA00010641"/>
    </source>
</evidence>
<evidence type="ECO:0000256" key="4">
    <source>
        <dbReference type="ARBA" id="ARBA00023163"/>
    </source>
</evidence>
<comment type="similarity">
    <text evidence="1">Belongs to the sigma-70 factor family. ECF subfamily.</text>
</comment>
<dbReference type="GO" id="GO:0003677">
    <property type="term" value="F:DNA binding"/>
    <property type="evidence" value="ECO:0007669"/>
    <property type="project" value="InterPro"/>
</dbReference>
<evidence type="ECO:0000313" key="8">
    <source>
        <dbReference type="Proteomes" id="UP000319040"/>
    </source>
</evidence>
<keyword evidence="4" id="KW-0804">Transcription</keyword>
<keyword evidence="2" id="KW-0805">Transcription regulation</keyword>
<dbReference type="SUPFAM" id="SSF88946">
    <property type="entry name" value="Sigma2 domain of RNA polymerase sigma factors"/>
    <property type="match status" value="1"/>
</dbReference>
<dbReference type="PANTHER" id="PTHR43133">
    <property type="entry name" value="RNA POLYMERASE ECF-TYPE SIGMA FACTO"/>
    <property type="match status" value="1"/>
</dbReference>
<dbReference type="GO" id="GO:0006352">
    <property type="term" value="P:DNA-templated transcription initiation"/>
    <property type="evidence" value="ECO:0007669"/>
    <property type="project" value="InterPro"/>
</dbReference>
<organism evidence="7 8">
    <name type="scientific">Saccharicrinis carchari</name>
    <dbReference type="NCBI Taxonomy" id="1168039"/>
    <lineage>
        <taxon>Bacteria</taxon>
        <taxon>Pseudomonadati</taxon>
        <taxon>Bacteroidota</taxon>
        <taxon>Bacteroidia</taxon>
        <taxon>Marinilabiliales</taxon>
        <taxon>Marinilabiliaceae</taxon>
        <taxon>Saccharicrinis</taxon>
    </lineage>
</organism>
<evidence type="ECO:0000313" key="7">
    <source>
        <dbReference type="EMBL" id="SMO57635.1"/>
    </source>
</evidence>
<dbReference type="InterPro" id="IPR014327">
    <property type="entry name" value="RNA_pol_sigma70_bacteroid"/>
</dbReference>
<feature type="domain" description="RNA polymerase sigma factor 70 region 4 type 2" evidence="6">
    <location>
        <begin position="163"/>
        <end position="211"/>
    </location>
</feature>
<reference evidence="7 8" key="1">
    <citation type="submission" date="2017-05" db="EMBL/GenBank/DDBJ databases">
        <authorList>
            <person name="Varghese N."/>
            <person name="Submissions S."/>
        </authorList>
    </citation>
    <scope>NUCLEOTIDE SEQUENCE [LARGE SCALE GENOMIC DNA]</scope>
    <source>
        <strain evidence="7 8">DSM 27040</strain>
    </source>
</reference>
<dbReference type="SUPFAM" id="SSF88659">
    <property type="entry name" value="Sigma3 and sigma4 domains of RNA polymerase sigma factors"/>
    <property type="match status" value="1"/>
</dbReference>
<evidence type="ECO:0000256" key="3">
    <source>
        <dbReference type="ARBA" id="ARBA00023082"/>
    </source>
</evidence>
<dbReference type="OrthoDB" id="9782991at2"/>
<dbReference type="InterPro" id="IPR036388">
    <property type="entry name" value="WH-like_DNA-bd_sf"/>
</dbReference>
<dbReference type="PANTHER" id="PTHR43133:SF46">
    <property type="entry name" value="RNA POLYMERASE SIGMA-70 FACTOR ECF SUBFAMILY"/>
    <property type="match status" value="1"/>
</dbReference>